<dbReference type="Gene3D" id="3.40.50.1110">
    <property type="entry name" value="SGNH hydrolase"/>
    <property type="match status" value="1"/>
</dbReference>
<organism evidence="3 4">
    <name type="scientific">Brunnivagina elsteri CCALA 953</name>
    <dbReference type="NCBI Taxonomy" id="987040"/>
    <lineage>
        <taxon>Bacteria</taxon>
        <taxon>Bacillati</taxon>
        <taxon>Cyanobacteriota</taxon>
        <taxon>Cyanophyceae</taxon>
        <taxon>Nostocales</taxon>
        <taxon>Calotrichaceae</taxon>
        <taxon>Brunnivagina</taxon>
    </lineage>
</organism>
<dbReference type="SUPFAM" id="SSF52266">
    <property type="entry name" value="SGNH hydrolase"/>
    <property type="match status" value="1"/>
</dbReference>
<sequence>MKDVYLLAAGVLTGLAVPTSALPQMLIVPAKNSPIPWSIKINSQPQQLRAELSDRNNSGSSPVSPENETTAPEFSNQEQPPVIPTISATPAYLNTIQQGINYQPVSGKQLYYQRLAALRLGQIYTRLNNETMRDKLASSKSKLTYEDWKGLLALEARAMVDGQGTNRLSILVGDSLSMWFPKDKLPSGKLWLNQGISGDTSTGVFKRLTMFSKTRPDVIYVMAGINDLRSGSSDEVILRNHRRIIRRLRQDHPLAQIIVQSILPTRLPKLSNNRIRKINQQIAVVAKDEGANYLNIHNWFVDFQGNLRTDLSTDGLHLSLNGYEVWQAAIQQIESKIAVSQAKHDKNRKKQ</sequence>
<dbReference type="InterPro" id="IPR013830">
    <property type="entry name" value="SGNH_hydro"/>
</dbReference>
<dbReference type="AlphaFoldDB" id="A0A2A2TN70"/>
<evidence type="ECO:0000259" key="2">
    <source>
        <dbReference type="Pfam" id="PF13472"/>
    </source>
</evidence>
<accession>A0A2A2TN70</accession>
<dbReference type="Pfam" id="PF13472">
    <property type="entry name" value="Lipase_GDSL_2"/>
    <property type="match status" value="1"/>
</dbReference>
<proteinExistence type="predicted"/>
<dbReference type="PANTHER" id="PTHR30383">
    <property type="entry name" value="THIOESTERASE 1/PROTEASE 1/LYSOPHOSPHOLIPASE L1"/>
    <property type="match status" value="1"/>
</dbReference>
<comment type="caution">
    <text evidence="3">The sequence shown here is derived from an EMBL/GenBank/DDBJ whole genome shotgun (WGS) entry which is preliminary data.</text>
</comment>
<dbReference type="OrthoDB" id="2513075at2"/>
<name>A0A2A2TN70_9CYAN</name>
<feature type="region of interest" description="Disordered" evidence="1">
    <location>
        <begin position="49"/>
        <end position="81"/>
    </location>
</feature>
<dbReference type="GO" id="GO:0004622">
    <property type="term" value="F:phosphatidylcholine lysophospholipase activity"/>
    <property type="evidence" value="ECO:0007669"/>
    <property type="project" value="TreeGrafter"/>
</dbReference>
<dbReference type="InterPro" id="IPR051532">
    <property type="entry name" value="Ester_Hydrolysis_Enzymes"/>
</dbReference>
<evidence type="ECO:0000313" key="3">
    <source>
        <dbReference type="EMBL" id="PAX59961.1"/>
    </source>
</evidence>
<feature type="compositionally biased region" description="Polar residues" evidence="1">
    <location>
        <begin position="55"/>
        <end position="79"/>
    </location>
</feature>
<gene>
    <name evidence="3" type="ORF">CK510_04490</name>
</gene>
<evidence type="ECO:0000256" key="1">
    <source>
        <dbReference type="SAM" id="MobiDB-lite"/>
    </source>
</evidence>
<dbReference type="CDD" id="cd01828">
    <property type="entry name" value="sialate_O-acetylesterase_like2"/>
    <property type="match status" value="1"/>
</dbReference>
<evidence type="ECO:0000313" key="4">
    <source>
        <dbReference type="Proteomes" id="UP000218238"/>
    </source>
</evidence>
<feature type="domain" description="SGNH hydrolase-type esterase" evidence="2">
    <location>
        <begin position="191"/>
        <end position="324"/>
    </location>
</feature>
<protein>
    <submittedName>
        <fullName evidence="3">Lipolytic protein G-D-S-L family</fullName>
    </submittedName>
</protein>
<dbReference type="InterPro" id="IPR036514">
    <property type="entry name" value="SGNH_hydro_sf"/>
</dbReference>
<dbReference type="EMBL" id="NTFS01000029">
    <property type="protein sequence ID" value="PAX59961.1"/>
    <property type="molecule type" value="Genomic_DNA"/>
</dbReference>
<dbReference type="RefSeq" id="WP_095720552.1">
    <property type="nucleotide sequence ID" value="NZ_NTFS01000029.1"/>
</dbReference>
<dbReference type="PANTHER" id="PTHR30383:SF5">
    <property type="entry name" value="SGNH HYDROLASE-TYPE ESTERASE DOMAIN-CONTAINING PROTEIN"/>
    <property type="match status" value="1"/>
</dbReference>
<keyword evidence="4" id="KW-1185">Reference proteome</keyword>
<dbReference type="Proteomes" id="UP000218238">
    <property type="component" value="Unassembled WGS sequence"/>
</dbReference>
<reference evidence="3 4" key="1">
    <citation type="submission" date="2017-08" db="EMBL/GenBank/DDBJ databases">
        <title>Draft genome sequence of filamentous cyanobacterium Calothrix elsteri CCALA 953.</title>
        <authorList>
            <person name="Gagunashvili A.N."/>
            <person name="Elster J."/>
            <person name="Andresson O.S."/>
        </authorList>
    </citation>
    <scope>NUCLEOTIDE SEQUENCE [LARGE SCALE GENOMIC DNA]</scope>
    <source>
        <strain evidence="3 4">CCALA 953</strain>
    </source>
</reference>